<comment type="catalytic activity">
    <reaction evidence="1">
        <text>ATP + protein L-histidine = ADP + protein N-phospho-L-histidine.</text>
        <dbReference type="EC" id="2.7.13.3"/>
    </reaction>
</comment>
<dbReference type="CDD" id="cd00082">
    <property type="entry name" value="HisKA"/>
    <property type="match status" value="1"/>
</dbReference>
<evidence type="ECO:0000256" key="3">
    <source>
        <dbReference type="ARBA" id="ARBA00022553"/>
    </source>
</evidence>
<proteinExistence type="predicted"/>
<dbReference type="SMART" id="SM00388">
    <property type="entry name" value="HisKA"/>
    <property type="match status" value="1"/>
</dbReference>
<evidence type="ECO:0000256" key="2">
    <source>
        <dbReference type="ARBA" id="ARBA00012438"/>
    </source>
</evidence>
<dbReference type="InterPro" id="IPR036097">
    <property type="entry name" value="HisK_dim/P_sf"/>
</dbReference>
<dbReference type="Pfam" id="PF00512">
    <property type="entry name" value="HisKA"/>
    <property type="match status" value="1"/>
</dbReference>
<dbReference type="PRINTS" id="PR00344">
    <property type="entry name" value="BCTRLSENSOR"/>
</dbReference>
<name>A0A840UUR5_9BACT</name>
<dbReference type="PROSITE" id="PS50110">
    <property type="entry name" value="RESPONSE_REGULATORY"/>
    <property type="match status" value="1"/>
</dbReference>
<dbReference type="PANTHER" id="PTHR43547">
    <property type="entry name" value="TWO-COMPONENT HISTIDINE KINASE"/>
    <property type="match status" value="1"/>
</dbReference>
<keyword evidence="4" id="KW-0808">Transferase</keyword>
<dbReference type="InterPro" id="IPR003594">
    <property type="entry name" value="HATPase_dom"/>
</dbReference>
<organism evidence="9 10">
    <name type="scientific">Desulfoprunum benzoelyticum</name>
    <dbReference type="NCBI Taxonomy" id="1506996"/>
    <lineage>
        <taxon>Bacteria</taxon>
        <taxon>Pseudomonadati</taxon>
        <taxon>Thermodesulfobacteriota</taxon>
        <taxon>Desulfobulbia</taxon>
        <taxon>Desulfobulbales</taxon>
        <taxon>Desulfobulbaceae</taxon>
        <taxon>Desulfoprunum</taxon>
    </lineage>
</organism>
<dbReference type="EC" id="2.7.13.3" evidence="2"/>
<dbReference type="Gene3D" id="3.30.565.10">
    <property type="entry name" value="Histidine kinase-like ATPase, C-terminal domain"/>
    <property type="match status" value="1"/>
</dbReference>
<sequence>MVELLSRKDTRASLPTTALVEPDECVVIVDDSPEIILLLNHYLTKQGFTVFQASSAQELYTHLQHRKVALVLLDIGLPDSDGNEILDDLVANYQDLGIIMVTGSFDLQTALDCLRRGADDYLTKPVTMDQINYTVNNTLKKRRLAIDNRIFQRELEATNYRLQFLHQLNQEMNSAYLGTVELTGILQAILVGITSEEGLQFNRAFLALFNESGDILQGRIAIGPSNREDAGRVWNSIKERNLHLPDIIAHWRGEYQERDVEVNRIVQLLQIPSSDRDHVLIKAARRRKSILVTAAKAEEAHVPEELLQLLQENTFVIVPLYSPSRSLGVIIVDNFITNKPITGDDISSLEIFASQASLAIEHSHLYKDMLQKIDELELVSQELEHSKDLLVEAEKYSAIGHMSAQLAHAIRNPITSIGGTARLLARKSDDPYTINFLDIITKEASKIETILEDLLSFAQDHKLELASQPVNPLIRRCLMAFYLMMRKANITYDLDLPDDDIIVQIDATRIKLALLHLIRNAIEAMPDGGTLTVRVVQKNESCQISIKDTGVGISEAALQHVTDPFYTTKVYGTGMGLALVQRILTLHRGSLQLRPHSTGGMIAVITLPLFSSTVP</sequence>
<evidence type="ECO:0000313" key="10">
    <source>
        <dbReference type="Proteomes" id="UP000539642"/>
    </source>
</evidence>
<evidence type="ECO:0000256" key="6">
    <source>
        <dbReference type="PROSITE-ProRule" id="PRU00169"/>
    </source>
</evidence>
<dbReference type="Proteomes" id="UP000539642">
    <property type="component" value="Unassembled WGS sequence"/>
</dbReference>
<evidence type="ECO:0000259" key="7">
    <source>
        <dbReference type="PROSITE" id="PS50109"/>
    </source>
</evidence>
<dbReference type="Pfam" id="PF00072">
    <property type="entry name" value="Response_reg"/>
    <property type="match status" value="1"/>
</dbReference>
<evidence type="ECO:0000256" key="4">
    <source>
        <dbReference type="ARBA" id="ARBA00022679"/>
    </source>
</evidence>
<evidence type="ECO:0000256" key="5">
    <source>
        <dbReference type="ARBA" id="ARBA00022777"/>
    </source>
</evidence>
<dbReference type="SMART" id="SM00448">
    <property type="entry name" value="REC"/>
    <property type="match status" value="1"/>
</dbReference>
<keyword evidence="3 6" id="KW-0597">Phosphoprotein</keyword>
<dbReference type="PANTHER" id="PTHR43547:SF2">
    <property type="entry name" value="HYBRID SIGNAL TRANSDUCTION HISTIDINE KINASE C"/>
    <property type="match status" value="1"/>
</dbReference>
<dbReference type="PROSITE" id="PS50109">
    <property type="entry name" value="HIS_KIN"/>
    <property type="match status" value="1"/>
</dbReference>
<dbReference type="Pfam" id="PF02518">
    <property type="entry name" value="HATPase_c"/>
    <property type="match status" value="1"/>
</dbReference>
<keyword evidence="10" id="KW-1185">Reference proteome</keyword>
<feature type="domain" description="Response regulatory" evidence="8">
    <location>
        <begin position="25"/>
        <end position="139"/>
    </location>
</feature>
<evidence type="ECO:0000259" key="8">
    <source>
        <dbReference type="PROSITE" id="PS50110"/>
    </source>
</evidence>
<dbReference type="SMART" id="SM00387">
    <property type="entry name" value="HATPase_c"/>
    <property type="match status" value="1"/>
</dbReference>
<keyword evidence="5 9" id="KW-0418">Kinase</keyword>
<dbReference type="InterPro" id="IPR036890">
    <property type="entry name" value="HATPase_C_sf"/>
</dbReference>
<dbReference type="Pfam" id="PF13185">
    <property type="entry name" value="GAF_2"/>
    <property type="match status" value="1"/>
</dbReference>
<evidence type="ECO:0000313" key="9">
    <source>
        <dbReference type="EMBL" id="MBB5347144.1"/>
    </source>
</evidence>
<dbReference type="Gene3D" id="1.10.287.130">
    <property type="match status" value="1"/>
</dbReference>
<comment type="caution">
    <text evidence="9">The sequence shown here is derived from an EMBL/GenBank/DDBJ whole genome shotgun (WGS) entry which is preliminary data.</text>
</comment>
<reference evidence="9 10" key="1">
    <citation type="submission" date="2020-08" db="EMBL/GenBank/DDBJ databases">
        <title>Genomic Encyclopedia of Type Strains, Phase IV (KMG-IV): sequencing the most valuable type-strain genomes for metagenomic binning, comparative biology and taxonomic classification.</title>
        <authorList>
            <person name="Goeker M."/>
        </authorList>
    </citation>
    <scope>NUCLEOTIDE SEQUENCE [LARGE SCALE GENOMIC DNA]</scope>
    <source>
        <strain evidence="9 10">DSM 28570</strain>
    </source>
</reference>
<feature type="modified residue" description="4-aspartylphosphate" evidence="6">
    <location>
        <position position="74"/>
    </location>
</feature>
<dbReference type="EMBL" id="JACHEO010000002">
    <property type="protein sequence ID" value="MBB5347144.1"/>
    <property type="molecule type" value="Genomic_DNA"/>
</dbReference>
<dbReference type="Gene3D" id="3.30.450.40">
    <property type="match status" value="1"/>
</dbReference>
<dbReference type="InterPro" id="IPR003018">
    <property type="entry name" value="GAF"/>
</dbReference>
<dbReference type="InterPro" id="IPR003661">
    <property type="entry name" value="HisK_dim/P_dom"/>
</dbReference>
<protein>
    <recommendedName>
        <fullName evidence="2">histidine kinase</fullName>
        <ecNumber evidence="2">2.7.13.3</ecNumber>
    </recommendedName>
</protein>
<dbReference type="InterPro" id="IPR029016">
    <property type="entry name" value="GAF-like_dom_sf"/>
</dbReference>
<dbReference type="GO" id="GO:0000155">
    <property type="term" value="F:phosphorelay sensor kinase activity"/>
    <property type="evidence" value="ECO:0007669"/>
    <property type="project" value="InterPro"/>
</dbReference>
<dbReference type="AlphaFoldDB" id="A0A840UUR5"/>
<dbReference type="RefSeq" id="WP_183348617.1">
    <property type="nucleotide sequence ID" value="NZ_JACHEO010000002.1"/>
</dbReference>
<evidence type="ECO:0000256" key="1">
    <source>
        <dbReference type="ARBA" id="ARBA00000085"/>
    </source>
</evidence>
<dbReference type="SUPFAM" id="SSF47384">
    <property type="entry name" value="Homodimeric domain of signal transducing histidine kinase"/>
    <property type="match status" value="1"/>
</dbReference>
<dbReference type="Gene3D" id="3.40.50.2300">
    <property type="match status" value="1"/>
</dbReference>
<dbReference type="InterPro" id="IPR011006">
    <property type="entry name" value="CheY-like_superfamily"/>
</dbReference>
<dbReference type="SMART" id="SM00065">
    <property type="entry name" value="GAF"/>
    <property type="match status" value="1"/>
</dbReference>
<dbReference type="InterPro" id="IPR005467">
    <property type="entry name" value="His_kinase_dom"/>
</dbReference>
<dbReference type="SUPFAM" id="SSF52172">
    <property type="entry name" value="CheY-like"/>
    <property type="match status" value="1"/>
</dbReference>
<feature type="domain" description="Histidine kinase" evidence="7">
    <location>
        <begin position="405"/>
        <end position="611"/>
    </location>
</feature>
<gene>
    <name evidence="9" type="ORF">HNQ81_000854</name>
</gene>
<accession>A0A840UUR5</accession>
<dbReference type="InterPro" id="IPR004358">
    <property type="entry name" value="Sig_transdc_His_kin-like_C"/>
</dbReference>
<dbReference type="SUPFAM" id="SSF55781">
    <property type="entry name" value="GAF domain-like"/>
    <property type="match status" value="1"/>
</dbReference>
<dbReference type="InterPro" id="IPR001789">
    <property type="entry name" value="Sig_transdc_resp-reg_receiver"/>
</dbReference>
<dbReference type="CDD" id="cd00156">
    <property type="entry name" value="REC"/>
    <property type="match status" value="1"/>
</dbReference>
<dbReference type="SUPFAM" id="SSF55874">
    <property type="entry name" value="ATPase domain of HSP90 chaperone/DNA topoisomerase II/histidine kinase"/>
    <property type="match status" value="1"/>
</dbReference>